<evidence type="ECO:0008006" key="3">
    <source>
        <dbReference type="Google" id="ProtNLM"/>
    </source>
</evidence>
<comment type="caution">
    <text evidence="1">The sequence shown here is derived from an EMBL/GenBank/DDBJ whole genome shotgun (WGS) entry which is preliminary data.</text>
</comment>
<reference evidence="2" key="1">
    <citation type="journal article" date="2019" name="Int. J. Syst. Evol. Microbiol.">
        <title>The Global Catalogue of Microorganisms (GCM) 10K type strain sequencing project: providing services to taxonomists for standard genome sequencing and annotation.</title>
        <authorList>
            <consortium name="The Broad Institute Genomics Platform"/>
            <consortium name="The Broad Institute Genome Sequencing Center for Infectious Disease"/>
            <person name="Wu L."/>
            <person name="Ma J."/>
        </authorList>
    </citation>
    <scope>NUCLEOTIDE SEQUENCE [LARGE SCALE GENOMIC DNA]</scope>
    <source>
        <strain evidence="2">KCTC 23713</strain>
    </source>
</reference>
<evidence type="ECO:0000313" key="2">
    <source>
        <dbReference type="Proteomes" id="UP000662678"/>
    </source>
</evidence>
<sequence length="101" mass="10806">MTPFLCAGLRLLQSMSMRVQIGTIHLAQHLAPAVALARRCHYGIVGDLAGSGQGDFELPAAERSDTAEFAWHPHPATRISQVTALLLQGQGIESLLQVYAG</sequence>
<organism evidence="1 2">
    <name type="scientific">Vogesella fluminis</name>
    <dbReference type="NCBI Taxonomy" id="1069161"/>
    <lineage>
        <taxon>Bacteria</taxon>
        <taxon>Pseudomonadati</taxon>
        <taxon>Pseudomonadota</taxon>
        <taxon>Betaproteobacteria</taxon>
        <taxon>Neisseriales</taxon>
        <taxon>Chromobacteriaceae</taxon>
        <taxon>Vogesella</taxon>
    </lineage>
</organism>
<dbReference type="EMBL" id="BMYP01000048">
    <property type="protein sequence ID" value="GHD81352.1"/>
    <property type="molecule type" value="Genomic_DNA"/>
</dbReference>
<accession>A0ABQ3HGA1</accession>
<protein>
    <recommendedName>
        <fullName evidence="3">Luciferase-like domain-containing protein</fullName>
    </recommendedName>
</protein>
<dbReference type="Proteomes" id="UP000662678">
    <property type="component" value="Unassembled WGS sequence"/>
</dbReference>
<evidence type="ECO:0000313" key="1">
    <source>
        <dbReference type="EMBL" id="GHD81352.1"/>
    </source>
</evidence>
<keyword evidence="2" id="KW-1185">Reference proteome</keyword>
<proteinExistence type="predicted"/>
<name>A0ABQ3HGA1_9NEIS</name>
<gene>
    <name evidence="1" type="ORF">GCM10011419_27120</name>
</gene>